<proteinExistence type="predicted"/>
<accession>A0ABN8EGA7</accession>
<name>A0ABN8EGA7_9GAMM</name>
<protein>
    <recommendedName>
        <fullName evidence="3">Fis family transcriptional regulator</fullName>
    </recommendedName>
</protein>
<reference evidence="1" key="1">
    <citation type="submission" date="2021-12" db="EMBL/GenBank/DDBJ databases">
        <authorList>
            <person name="Rodrigo-Torres L."/>
            <person name="Arahal R. D."/>
            <person name="Lucena T."/>
        </authorList>
    </citation>
    <scope>NUCLEOTIDE SEQUENCE</scope>
    <source>
        <strain evidence="1">CECT 8267</strain>
    </source>
</reference>
<dbReference type="RefSeq" id="WP_237443714.1">
    <property type="nucleotide sequence ID" value="NZ_CAKLPX010000001.1"/>
</dbReference>
<evidence type="ECO:0000313" key="1">
    <source>
        <dbReference type="EMBL" id="CAH0991054.1"/>
    </source>
</evidence>
<sequence>MRKTDKKTDNQIRQTLTEACEQALDTVEDFSWLTHTVNYNAFPKSLVITCVFTSNQGLQTADRSGQQRQLGRLIADKLKAVGIPLTNVSEQIRFDTEEDCDRHSGGQWHLRLA</sequence>
<gene>
    <name evidence="1" type="ORF">SIN8267_01155</name>
</gene>
<dbReference type="Proteomes" id="UP000838100">
    <property type="component" value="Unassembled WGS sequence"/>
</dbReference>
<comment type="caution">
    <text evidence="1">The sequence shown here is derived from an EMBL/GenBank/DDBJ whole genome shotgun (WGS) entry which is preliminary data.</text>
</comment>
<keyword evidence="2" id="KW-1185">Reference proteome</keyword>
<dbReference type="EMBL" id="CAKLPX010000001">
    <property type="protein sequence ID" value="CAH0991054.1"/>
    <property type="molecule type" value="Genomic_DNA"/>
</dbReference>
<organism evidence="1 2">
    <name type="scientific">Sinobacterium norvegicum</name>
    <dbReference type="NCBI Taxonomy" id="1641715"/>
    <lineage>
        <taxon>Bacteria</taxon>
        <taxon>Pseudomonadati</taxon>
        <taxon>Pseudomonadota</taxon>
        <taxon>Gammaproteobacteria</taxon>
        <taxon>Cellvibrionales</taxon>
        <taxon>Spongiibacteraceae</taxon>
        <taxon>Sinobacterium</taxon>
    </lineage>
</organism>
<evidence type="ECO:0008006" key="3">
    <source>
        <dbReference type="Google" id="ProtNLM"/>
    </source>
</evidence>
<evidence type="ECO:0000313" key="2">
    <source>
        <dbReference type="Proteomes" id="UP000838100"/>
    </source>
</evidence>